<gene>
    <name evidence="2" type="ordered locus">ETAE_3083</name>
</gene>
<sequence>MTIQNKLEQRLLDISDRSRTVLSFASDSQFANGQFIQDPTARANSIVAAMRTIPMFESSSDAELSLIGTAWGAALAEFANGTNSMPRPDILATAHKALENIMDVGINARSNDTSRQPMMLESAVKAMADSMSTSDGIQKRALMAAMILPVQLASATADACTFIPCERDEIEVFEIKRRAGSTFGDHKAGDELDVHDMGQYSQMRQFHLFPKAQQPDGTKTTFKFSTKDDCPAGISMPLRRGRTMIFINRKAIATANNDGQFMGRYVKDSTEYLLSGTVDMTQGTININSQTALPVGAELSTRFEVDIEKAPKLIPTITHDMDSFKLYPSEYILAAEHTIQAAMGLKREFGLDLASMSLNSIRSVMADEIDKSRLKGMLLGAVCVTTFDVSVPASQTFKEYMENLRVKLNGMSQQMSNRTKTVGITGMYAGGSAANLIKSLPADMFTPAANYRQQPRIHFVGTLFGQYKVYEVPTETCNNLHPMYQFTVDVETANRYGLRWLHDVANQRRHETIQTRPCDRWIEEQQSMLALPTEKKQYDVQVDESLVTFDRQPLHHPLSIYDTFCRGAA</sequence>
<accession>A0AAU8P772</accession>
<dbReference type="Pfam" id="PF07068">
    <property type="entry name" value="Gp23"/>
    <property type="match status" value="1"/>
</dbReference>
<dbReference type="InterPro" id="IPR010762">
    <property type="entry name" value="Gp23/Gp24_T4-like"/>
</dbReference>
<proteinExistence type="predicted"/>
<comment type="subcellular location">
    <subcellularLocation>
        <location evidence="1">Virion</location>
    </subcellularLocation>
</comment>
<dbReference type="Proteomes" id="UP000002634">
    <property type="component" value="Chromosome"/>
</dbReference>
<keyword evidence="3" id="KW-1185">Reference proteome</keyword>
<evidence type="ECO:0000256" key="1">
    <source>
        <dbReference type="ARBA" id="ARBA00004328"/>
    </source>
</evidence>
<reference evidence="2 3" key="1">
    <citation type="journal article" date="2009" name="PLoS ONE">
        <title>Genome sequence of the versatile fish pathogen Edwardsiella tarda provides insights into its adaptation to broad host ranges and intracellular niches.</title>
        <authorList>
            <person name="Wang Q."/>
            <person name="Yang M."/>
            <person name="Xiao J."/>
            <person name="Wu H."/>
            <person name="Wang X."/>
            <person name="Lv Y."/>
            <person name="Xu L."/>
            <person name="Zheng H."/>
            <person name="Wang S."/>
            <person name="Zhao G."/>
            <person name="Liu Q."/>
            <person name="Zhang Y."/>
        </authorList>
    </citation>
    <scope>NUCLEOTIDE SEQUENCE [LARGE SCALE GENOMIC DNA]</scope>
    <source>
        <strain evidence="3">EIB202 / CCTCC M208068</strain>
    </source>
</reference>
<dbReference type="KEGG" id="etr:ETAE_3083"/>
<evidence type="ECO:0000313" key="3">
    <source>
        <dbReference type="Proteomes" id="UP000002634"/>
    </source>
</evidence>
<dbReference type="EMBL" id="CP001135">
    <property type="protein sequence ID" value="ACY85916.1"/>
    <property type="molecule type" value="Genomic_DNA"/>
</dbReference>
<dbReference type="AlphaFoldDB" id="A0AAU8P772"/>
<organism evidence="2 3">
    <name type="scientific">Edwardsiella piscicida</name>
    <dbReference type="NCBI Taxonomy" id="1263550"/>
    <lineage>
        <taxon>Bacteria</taxon>
        <taxon>Pseudomonadati</taxon>
        <taxon>Pseudomonadota</taxon>
        <taxon>Gammaproteobacteria</taxon>
        <taxon>Enterobacterales</taxon>
        <taxon>Hafniaceae</taxon>
        <taxon>Edwardsiella</taxon>
    </lineage>
</organism>
<protein>
    <submittedName>
        <fullName evidence="2">Transposase</fullName>
    </submittedName>
</protein>
<evidence type="ECO:0000313" key="2">
    <source>
        <dbReference type="EMBL" id="ACY85916.1"/>
    </source>
</evidence>
<name>A0AAU8P772_EDWPI</name>